<reference evidence="2 3" key="1">
    <citation type="journal article" date="2023" name="Nucleic Acids Res.">
        <title>The hologenome of Daphnia magna reveals possible DNA methylation and microbiome-mediated evolution of the host genome.</title>
        <authorList>
            <person name="Chaturvedi A."/>
            <person name="Li X."/>
            <person name="Dhandapani V."/>
            <person name="Marshall H."/>
            <person name="Kissane S."/>
            <person name="Cuenca-Cambronero M."/>
            <person name="Asole G."/>
            <person name="Calvet F."/>
            <person name="Ruiz-Romero M."/>
            <person name="Marangio P."/>
            <person name="Guigo R."/>
            <person name="Rago D."/>
            <person name="Mirbahai L."/>
            <person name="Eastwood N."/>
            <person name="Colbourne J.K."/>
            <person name="Zhou J."/>
            <person name="Mallon E."/>
            <person name="Orsini L."/>
        </authorList>
    </citation>
    <scope>NUCLEOTIDE SEQUENCE [LARGE SCALE GENOMIC DNA]</scope>
    <source>
        <strain evidence="2">LRV0_1</strain>
    </source>
</reference>
<gene>
    <name evidence="2" type="ORF">OUZ56_016594</name>
</gene>
<evidence type="ECO:0000313" key="3">
    <source>
        <dbReference type="Proteomes" id="UP001234178"/>
    </source>
</evidence>
<dbReference type="EMBL" id="JAOYFB010000038">
    <property type="protein sequence ID" value="KAK4027552.1"/>
    <property type="molecule type" value="Genomic_DNA"/>
</dbReference>
<accession>A0ABR0AR25</accession>
<proteinExistence type="predicted"/>
<name>A0ABR0AR25_9CRUS</name>
<evidence type="ECO:0000256" key="1">
    <source>
        <dbReference type="SAM" id="MobiDB-lite"/>
    </source>
</evidence>
<feature type="compositionally biased region" description="Polar residues" evidence="1">
    <location>
        <begin position="50"/>
        <end position="66"/>
    </location>
</feature>
<comment type="caution">
    <text evidence="2">The sequence shown here is derived from an EMBL/GenBank/DDBJ whole genome shotgun (WGS) entry which is preliminary data.</text>
</comment>
<protein>
    <submittedName>
        <fullName evidence="2">Uncharacterized protein</fullName>
    </submittedName>
</protein>
<organism evidence="2 3">
    <name type="scientific">Daphnia magna</name>
    <dbReference type="NCBI Taxonomy" id="35525"/>
    <lineage>
        <taxon>Eukaryota</taxon>
        <taxon>Metazoa</taxon>
        <taxon>Ecdysozoa</taxon>
        <taxon>Arthropoda</taxon>
        <taxon>Crustacea</taxon>
        <taxon>Branchiopoda</taxon>
        <taxon>Diplostraca</taxon>
        <taxon>Cladocera</taxon>
        <taxon>Anomopoda</taxon>
        <taxon>Daphniidae</taxon>
        <taxon>Daphnia</taxon>
    </lineage>
</organism>
<evidence type="ECO:0000313" key="2">
    <source>
        <dbReference type="EMBL" id="KAK4027552.1"/>
    </source>
</evidence>
<feature type="region of interest" description="Disordered" evidence="1">
    <location>
        <begin position="45"/>
        <end position="78"/>
    </location>
</feature>
<sequence length="78" mass="9099">MSEPNYCHGHADREKVFTSPHYLMVMLTKPLAESVQRRRRLAHIHYPTGPDQTGTTVERDSPSFSCHQHLRPDYDYTT</sequence>
<keyword evidence="3" id="KW-1185">Reference proteome</keyword>
<dbReference type="Proteomes" id="UP001234178">
    <property type="component" value="Unassembled WGS sequence"/>
</dbReference>